<accession>A0ABP3B0U1</accession>
<comment type="caution">
    <text evidence="5">The sequence shown here is derived from an EMBL/GenBank/DDBJ whole genome shotgun (WGS) entry which is preliminary data.</text>
</comment>
<dbReference type="PANTHER" id="PTHR30580:SF0">
    <property type="entry name" value="PRIMOSOMAL PROTEIN N"/>
    <property type="match status" value="1"/>
</dbReference>
<dbReference type="Proteomes" id="UP000019249">
    <property type="component" value="Unassembled WGS sequence"/>
</dbReference>
<gene>
    <name evidence="5" type="ORF">MFLO_02928</name>
</gene>
<dbReference type="PANTHER" id="PTHR30580">
    <property type="entry name" value="PRIMOSOMAL PROTEIN N"/>
    <property type="match status" value="1"/>
</dbReference>
<dbReference type="InterPro" id="IPR041222">
    <property type="entry name" value="PriA_3primeBD"/>
</dbReference>
<keyword evidence="3" id="KW-0238">DNA-binding</keyword>
<feature type="domain" description="Primosomal protein N' 3' DNA-binding" evidence="4">
    <location>
        <begin position="6"/>
        <end position="104"/>
    </location>
</feature>
<keyword evidence="2" id="KW-0067">ATP-binding</keyword>
<evidence type="ECO:0000313" key="5">
    <source>
        <dbReference type="EMBL" id="EUJ33464.1"/>
    </source>
</evidence>
<evidence type="ECO:0000256" key="1">
    <source>
        <dbReference type="ARBA" id="ARBA00022741"/>
    </source>
</evidence>
<sequence>MNRIAKVIVDVPARQVDRPFDYLIPTELLDIIQVGTRVSVPFGNRKVQGFVVAIQAEADTDKLKEIDSAMDILPVLNQELLELGDWIASDTLSFRVSVYQAMLPPALRAKYEKYFIRLNDSDEELERLFGGYGTLDFKKAEQVGLLPQFKKYLQDGDIEIGYAVKNKVTQKKNENGAL</sequence>
<keyword evidence="1" id="KW-0547">Nucleotide-binding</keyword>
<keyword evidence="6" id="KW-1185">Reference proteome</keyword>
<dbReference type="Pfam" id="PF17764">
    <property type="entry name" value="PriA_3primeBD"/>
    <property type="match status" value="1"/>
</dbReference>
<reference evidence="5 6" key="1">
    <citation type="journal article" date="2014" name="Int. J. Syst. Evol. Microbiol.">
        <title>Listeria floridensis sp. nov., Listeria aquatica sp. nov., Listeria cornellensis sp. nov., Listeria riparia sp. nov. and Listeria grandensis sp. nov., from agricultural and natural environments.</title>
        <authorList>
            <person name="den Bakker H.C."/>
            <person name="Warchocki S."/>
            <person name="Wright E.M."/>
            <person name="Allred A.F."/>
            <person name="Ahlstrom C."/>
            <person name="Manuel C.S."/>
            <person name="Stasiewicz M.J."/>
            <person name="Burrell A."/>
            <person name="Roof S."/>
            <person name="Strawn L."/>
            <person name="Fortes E.D."/>
            <person name="Nightingale K.K."/>
            <person name="Kephart D."/>
            <person name="Wiedmann M."/>
        </authorList>
    </citation>
    <scope>NUCLEOTIDE SEQUENCE [LARGE SCALE GENOMIC DNA]</scope>
    <source>
        <strain evidence="5 6">FSL S10-1187</strain>
    </source>
</reference>
<evidence type="ECO:0000256" key="2">
    <source>
        <dbReference type="ARBA" id="ARBA00022840"/>
    </source>
</evidence>
<dbReference type="InterPro" id="IPR042115">
    <property type="entry name" value="PriA_3primeBD_sf"/>
</dbReference>
<evidence type="ECO:0000256" key="3">
    <source>
        <dbReference type="ARBA" id="ARBA00023125"/>
    </source>
</evidence>
<proteinExistence type="predicted"/>
<evidence type="ECO:0000313" key="6">
    <source>
        <dbReference type="Proteomes" id="UP000019249"/>
    </source>
</evidence>
<evidence type="ECO:0000259" key="4">
    <source>
        <dbReference type="Pfam" id="PF17764"/>
    </source>
</evidence>
<organism evidence="5 6">
    <name type="scientific">Listeria floridensis FSL S10-1187</name>
    <dbReference type="NCBI Taxonomy" id="1265817"/>
    <lineage>
        <taxon>Bacteria</taxon>
        <taxon>Bacillati</taxon>
        <taxon>Bacillota</taxon>
        <taxon>Bacilli</taxon>
        <taxon>Bacillales</taxon>
        <taxon>Listeriaceae</taxon>
        <taxon>Listeria</taxon>
    </lineage>
</organism>
<name>A0ABP3B0U1_9LIST</name>
<protein>
    <submittedName>
        <fullName evidence="5">Primosome assembly protein PriA</fullName>
    </submittedName>
</protein>
<dbReference type="Gene3D" id="3.40.1440.60">
    <property type="entry name" value="PriA, 3(prime) DNA-binding domain"/>
    <property type="match status" value="1"/>
</dbReference>
<dbReference type="EMBL" id="AODF01000004">
    <property type="protein sequence ID" value="EUJ33464.1"/>
    <property type="molecule type" value="Genomic_DNA"/>
</dbReference>